<dbReference type="SUPFAM" id="SSF103657">
    <property type="entry name" value="BAR/IMD domain-like"/>
    <property type="match status" value="1"/>
</dbReference>
<dbReference type="Pfam" id="PF08397">
    <property type="entry name" value="IMD"/>
    <property type="match status" value="2"/>
</dbReference>
<feature type="compositionally biased region" description="Polar residues" evidence="1">
    <location>
        <begin position="484"/>
        <end position="501"/>
    </location>
</feature>
<feature type="region of interest" description="Disordered" evidence="1">
    <location>
        <begin position="399"/>
        <end position="441"/>
    </location>
</feature>
<feature type="compositionally biased region" description="Polar residues" evidence="1">
    <location>
        <begin position="301"/>
        <end position="368"/>
    </location>
</feature>
<dbReference type="InterPro" id="IPR030127">
    <property type="entry name" value="MTSS1/MTSS2"/>
</dbReference>
<feature type="compositionally biased region" description="Low complexity" evidence="1">
    <location>
        <begin position="538"/>
        <end position="552"/>
    </location>
</feature>
<dbReference type="InterPro" id="IPR027267">
    <property type="entry name" value="AH/BAR_dom_sf"/>
</dbReference>
<feature type="region of interest" description="Disordered" evidence="1">
    <location>
        <begin position="301"/>
        <end position="382"/>
    </location>
</feature>
<feature type="compositionally biased region" description="Polar residues" evidence="1">
    <location>
        <begin position="765"/>
        <end position="774"/>
    </location>
</feature>
<evidence type="ECO:0000313" key="4">
    <source>
        <dbReference type="Proteomes" id="UP001164746"/>
    </source>
</evidence>
<dbReference type="PANTHER" id="PTHR15708">
    <property type="entry name" value="ACTIN BUNDLING/MISSING IN METASTASIS-RELATED"/>
    <property type="match status" value="1"/>
</dbReference>
<feature type="region of interest" description="Disordered" evidence="1">
    <location>
        <begin position="616"/>
        <end position="651"/>
    </location>
</feature>
<feature type="region of interest" description="Disordered" evidence="1">
    <location>
        <begin position="484"/>
        <end position="506"/>
    </location>
</feature>
<dbReference type="EMBL" id="CP111019">
    <property type="protein sequence ID" value="WAR13604.1"/>
    <property type="molecule type" value="Genomic_DNA"/>
</dbReference>
<evidence type="ECO:0000313" key="3">
    <source>
        <dbReference type="EMBL" id="WAR13604.1"/>
    </source>
</evidence>
<dbReference type="InterPro" id="IPR013606">
    <property type="entry name" value="I-BAR_dom"/>
</dbReference>
<protein>
    <submittedName>
        <fullName evidence="3">MTSS1-like protein</fullName>
    </submittedName>
</protein>
<dbReference type="Gene3D" id="1.20.1270.60">
    <property type="entry name" value="Arfaptin homology (AH) domain/BAR domain"/>
    <property type="match status" value="1"/>
</dbReference>
<feature type="region of interest" description="Disordered" evidence="1">
    <location>
        <begin position="534"/>
        <end position="603"/>
    </location>
</feature>
<sequence>MDGNIDKDIGAFGALFLNIISEMRGSTPIWEDFTSKASKLHTSLKGTLTAIAAFLDAFQKVADMATSSRGHYNGNKTGTNRRTIVDHLVSPLQECMEDWKKSVIQLDKEHTKDYKRAKQDIKKCAADTVRLQKKVKKGKADMQSRLDSAMQDVNDKYLLLEEQEKNSLRNALIEERSRFCLFVSCLKPFVDEEISLLTEVTHLQEIMESLCLQADSPATLPPASEQVIRDLKGTDSTTTFTLQTPPSSPSSLGSRKSSMCSINSIASSSSGSAQSHSPCHNKNLQQLHGQLLGSGVRLTSVSSQDSGFTSQDTLFLRPTTPSSLSLHTQQPAETSQDGDTPEIGSTPSTPSESYPNTPSAMSTWTNWPNLPVGSGKTEQGRPHTISSAYEKSHYSRPALSSQLFQPPGSLDGIDGSQPAPEAGAIKRDRPHSVMSVPYSRPSAQINKMQPVLPPLGPKPKSRAVAPPKVPPIGEQPVYANLSEISPQGTSVDLDKTPTSLDPPSMDSKPLVMEQNTLELAAAIKELEASTAALEKDTQASQSSLHTQASSSSGYGTMNSTPATSEDPLASGGMPMSAQLARRSSMNVPKPPPPVRRSSSISTASNPAILQKFRNSPPRQLNQSAGPPQVSAKPIHQGQGNHRRSLSACGGSEPEHAYAELTEIQASIQARQQQVQGGQIYAPGQVPGQVHPGMGYGAMSAPATPQYAQPVNPVHPQTTTNSNIVNSLNARFAAMNTNMAPQQSNNNSSSGNSISIQSNCVVSNPQMQNSKSASTAGLDLPDLPPPPSEDELRAMDQIYSVPNQNLQQTQAYNTQSMAHTNSVQMRQPQAQYQQPQPVNPAGTDVRTSLISEMKSGNKFRKMTNSERGSEC</sequence>
<dbReference type="Proteomes" id="UP001164746">
    <property type="component" value="Chromosome 8"/>
</dbReference>
<feature type="region of interest" description="Disordered" evidence="1">
    <location>
        <begin position="819"/>
        <end position="870"/>
    </location>
</feature>
<evidence type="ECO:0000256" key="1">
    <source>
        <dbReference type="SAM" id="MobiDB-lite"/>
    </source>
</evidence>
<keyword evidence="4" id="KW-1185">Reference proteome</keyword>
<organism evidence="3 4">
    <name type="scientific">Mya arenaria</name>
    <name type="common">Soft-shell clam</name>
    <dbReference type="NCBI Taxonomy" id="6604"/>
    <lineage>
        <taxon>Eukaryota</taxon>
        <taxon>Metazoa</taxon>
        <taxon>Spiralia</taxon>
        <taxon>Lophotrochozoa</taxon>
        <taxon>Mollusca</taxon>
        <taxon>Bivalvia</taxon>
        <taxon>Autobranchia</taxon>
        <taxon>Heteroconchia</taxon>
        <taxon>Euheterodonta</taxon>
        <taxon>Imparidentia</taxon>
        <taxon>Neoheterodontei</taxon>
        <taxon>Myida</taxon>
        <taxon>Myoidea</taxon>
        <taxon>Myidae</taxon>
        <taxon>Mya</taxon>
    </lineage>
</organism>
<feature type="domain" description="IMD" evidence="2">
    <location>
        <begin position="1"/>
        <end position="234"/>
    </location>
</feature>
<name>A0ABY7EWY1_MYAAR</name>
<accession>A0ABY7EWY1</accession>
<reference evidence="3" key="1">
    <citation type="submission" date="2022-11" db="EMBL/GenBank/DDBJ databases">
        <title>Centuries of genome instability and evolution in soft-shell clam transmissible cancer (bioRxiv).</title>
        <authorList>
            <person name="Hart S.F.M."/>
            <person name="Yonemitsu M.A."/>
            <person name="Giersch R.M."/>
            <person name="Beal B.F."/>
            <person name="Arriagada G."/>
            <person name="Davis B.W."/>
            <person name="Ostrander E.A."/>
            <person name="Goff S.P."/>
            <person name="Metzger M.J."/>
        </authorList>
    </citation>
    <scope>NUCLEOTIDE SEQUENCE</scope>
    <source>
        <strain evidence="3">MELC-2E11</strain>
        <tissue evidence="3">Siphon/mantle</tissue>
    </source>
</reference>
<dbReference type="PANTHER" id="PTHR15708:SF4">
    <property type="entry name" value="FI21477P1-RELATED"/>
    <property type="match status" value="1"/>
</dbReference>
<feature type="compositionally biased region" description="Low complexity" evidence="1">
    <location>
        <begin position="823"/>
        <end position="839"/>
    </location>
</feature>
<feature type="region of interest" description="Disordered" evidence="1">
    <location>
        <begin position="235"/>
        <end position="257"/>
    </location>
</feature>
<evidence type="ECO:0000259" key="2">
    <source>
        <dbReference type="PROSITE" id="PS51338"/>
    </source>
</evidence>
<dbReference type="PROSITE" id="PS51338">
    <property type="entry name" value="IMD"/>
    <property type="match status" value="1"/>
</dbReference>
<proteinExistence type="predicted"/>
<feature type="compositionally biased region" description="Polar residues" evidence="1">
    <location>
        <begin position="553"/>
        <end position="563"/>
    </location>
</feature>
<gene>
    <name evidence="3" type="ORF">MAR_027784</name>
</gene>
<feature type="compositionally biased region" description="Polar residues" evidence="1">
    <location>
        <begin position="616"/>
        <end position="625"/>
    </location>
</feature>
<feature type="region of interest" description="Disordered" evidence="1">
    <location>
        <begin position="765"/>
        <end position="790"/>
    </location>
</feature>